<proteinExistence type="inferred from homology"/>
<dbReference type="HAMAP" id="MF_00605">
    <property type="entry name" value="TrmD"/>
    <property type="match status" value="1"/>
</dbReference>
<comment type="subcellular location">
    <subcellularLocation>
        <location evidence="2 15 17">Cytoplasm</location>
    </subcellularLocation>
</comment>
<dbReference type="SUPFAM" id="SSF75217">
    <property type="entry name" value="alpha/beta knot"/>
    <property type="match status" value="1"/>
</dbReference>
<feature type="domain" description="tRNA methyltransferase TRMD/TRM10-type" evidence="18">
    <location>
        <begin position="3"/>
        <end position="230"/>
    </location>
</feature>
<dbReference type="FunFam" id="3.40.1280.10:FF:000001">
    <property type="entry name" value="tRNA (guanine-N(1)-)-methyltransferase"/>
    <property type="match status" value="1"/>
</dbReference>
<keyword evidence="11 15" id="KW-0819">tRNA processing</keyword>
<dbReference type="InterPro" id="IPR023148">
    <property type="entry name" value="tRNA_m1G_MeTrfase_C_sf"/>
</dbReference>
<dbReference type="PANTHER" id="PTHR46417:SF1">
    <property type="entry name" value="TRNA (GUANINE-N(1)-)-METHYLTRANSFERASE"/>
    <property type="match status" value="1"/>
</dbReference>
<evidence type="ECO:0000256" key="15">
    <source>
        <dbReference type="HAMAP-Rule" id="MF_00605"/>
    </source>
</evidence>
<evidence type="ECO:0000256" key="13">
    <source>
        <dbReference type="ARBA" id="ARBA00033392"/>
    </source>
</evidence>
<comment type="similarity">
    <text evidence="3 15 17">Belongs to the RNA methyltransferase TrmD family.</text>
</comment>
<dbReference type="PIRSF" id="PIRSF000386">
    <property type="entry name" value="tRNA_mtase"/>
    <property type="match status" value="1"/>
</dbReference>
<keyword evidence="7 15" id="KW-0963">Cytoplasm</keyword>
<dbReference type="NCBIfam" id="NF000648">
    <property type="entry name" value="PRK00026.1"/>
    <property type="match status" value="1"/>
</dbReference>
<gene>
    <name evidence="15 19" type="primary">trmD</name>
    <name evidence="19" type="ORF">VI33_04370</name>
</gene>
<evidence type="ECO:0000313" key="20">
    <source>
        <dbReference type="Proteomes" id="UP000066549"/>
    </source>
</evidence>
<dbReference type="EC" id="2.1.1.228" evidence="5 15"/>
<dbReference type="PATRIC" id="fig|1623450.3.peg.867"/>
<organism evidence="19 20">
    <name type="scientific">Methylophilales bacterium MBRS-H7</name>
    <dbReference type="NCBI Taxonomy" id="1623450"/>
    <lineage>
        <taxon>Bacteria</taxon>
        <taxon>Pseudomonadati</taxon>
        <taxon>Pseudomonadota</taxon>
        <taxon>Betaproteobacteria</taxon>
        <taxon>Nitrosomonadales</taxon>
        <taxon>OM43 clade</taxon>
    </lineage>
</organism>
<evidence type="ECO:0000256" key="1">
    <source>
        <dbReference type="ARBA" id="ARBA00002634"/>
    </source>
</evidence>
<evidence type="ECO:0000256" key="14">
    <source>
        <dbReference type="ARBA" id="ARBA00047783"/>
    </source>
</evidence>
<evidence type="ECO:0000256" key="17">
    <source>
        <dbReference type="RuleBase" id="RU003464"/>
    </source>
</evidence>
<dbReference type="GO" id="GO:0052906">
    <property type="term" value="F:tRNA (guanine(37)-N1)-methyltransferase activity"/>
    <property type="evidence" value="ECO:0007669"/>
    <property type="project" value="UniProtKB-UniRule"/>
</dbReference>
<keyword evidence="8 15" id="KW-0489">Methyltransferase</keyword>
<sequence length="257" mass="29441">MITFDVISIMPQMFEVVKSDGVVSRALKDSKVNLNLWNPRDYVNDVHHTIDDRPYGGGPGMVMMIEPLVKTIRDIKKNHENKNVHNSKVIYLSPKGKRLDQKKLIELSKIDNMILISGRYEGIDQRVIDHYVDEEISIGDFVTTGGELPAMVLIDSLSRIIPGVLNNNESFEDDSFYKGLLDHAQYTRPEVFENLKVPDVLLSGDHNLISRWRKKTALLETFKKRPDLINVQELTIEESGLLQEALSEQEQDLKKRK</sequence>
<keyword evidence="9 15" id="KW-0808">Transferase</keyword>
<dbReference type="Gene3D" id="1.10.1270.20">
    <property type="entry name" value="tRNA(m1g37)methyltransferase, domain 2"/>
    <property type="match status" value="1"/>
</dbReference>
<feature type="binding site" evidence="15 16">
    <location>
        <position position="118"/>
    </location>
    <ligand>
        <name>S-adenosyl-L-methionine</name>
        <dbReference type="ChEBI" id="CHEBI:59789"/>
    </ligand>
</feature>
<dbReference type="PANTHER" id="PTHR46417">
    <property type="entry name" value="TRNA (GUANINE-N(1)-)-METHYLTRANSFERASE"/>
    <property type="match status" value="1"/>
</dbReference>
<evidence type="ECO:0000256" key="9">
    <source>
        <dbReference type="ARBA" id="ARBA00022679"/>
    </source>
</evidence>
<evidence type="ECO:0000256" key="10">
    <source>
        <dbReference type="ARBA" id="ARBA00022691"/>
    </source>
</evidence>
<name>A0A0H4J2H6_9PROT</name>
<dbReference type="Pfam" id="PF01746">
    <property type="entry name" value="tRNA_m1G_MT"/>
    <property type="match status" value="1"/>
</dbReference>
<protein>
    <recommendedName>
        <fullName evidence="6 15">tRNA (guanine-N(1)-)-methyltransferase</fullName>
        <ecNumber evidence="5 15">2.1.1.228</ecNumber>
    </recommendedName>
    <alternativeName>
        <fullName evidence="12 15">M1G-methyltransferase</fullName>
    </alternativeName>
    <alternativeName>
        <fullName evidence="13 15">tRNA [GM37] methyltransferase</fullName>
    </alternativeName>
</protein>
<accession>A0A0H4J2H6</accession>
<evidence type="ECO:0000256" key="12">
    <source>
        <dbReference type="ARBA" id="ARBA00029736"/>
    </source>
</evidence>
<dbReference type="Proteomes" id="UP000066549">
    <property type="component" value="Chromosome"/>
</dbReference>
<evidence type="ECO:0000256" key="5">
    <source>
        <dbReference type="ARBA" id="ARBA00012807"/>
    </source>
</evidence>
<evidence type="ECO:0000256" key="4">
    <source>
        <dbReference type="ARBA" id="ARBA00011738"/>
    </source>
</evidence>
<dbReference type="InterPro" id="IPR029028">
    <property type="entry name" value="Alpha/beta_knot_MTases"/>
</dbReference>
<dbReference type="InterPro" id="IPR016009">
    <property type="entry name" value="tRNA_MeTrfase_TRMD/TRM10"/>
</dbReference>
<dbReference type="OrthoDB" id="9807416at2"/>
<comment type="subunit">
    <text evidence="4 15 17">Homodimer.</text>
</comment>
<dbReference type="CDD" id="cd18080">
    <property type="entry name" value="TrmD-like"/>
    <property type="match status" value="1"/>
</dbReference>
<reference evidence="19 20" key="1">
    <citation type="submission" date="2015-03" db="EMBL/GenBank/DDBJ databases">
        <title>Comparative analysis of the OM43 clade including a novel species from Red Sea uncovers genomic and metabolic diversity among marine methylotrophs.</title>
        <authorList>
            <person name="Jimenez-Infante F."/>
            <person name="Ngugi D.K."/>
            <person name="Vinu M."/>
            <person name="Alam I."/>
            <person name="Kamau A."/>
            <person name="Blom J."/>
            <person name="Bajic V.B."/>
            <person name="Stingl U."/>
        </authorList>
    </citation>
    <scope>NUCLEOTIDE SEQUENCE [LARGE SCALE GENOMIC DNA]</scope>
    <source>
        <strain evidence="19 20">MBRSH7</strain>
    </source>
</reference>
<dbReference type="EMBL" id="CP011002">
    <property type="protein sequence ID" value="AKO65953.1"/>
    <property type="molecule type" value="Genomic_DNA"/>
</dbReference>
<comment type="caution">
    <text evidence="15">Lacks conserved residue(s) required for the propagation of feature annotation.</text>
</comment>
<evidence type="ECO:0000256" key="6">
    <source>
        <dbReference type="ARBA" id="ARBA00014679"/>
    </source>
</evidence>
<evidence type="ECO:0000259" key="18">
    <source>
        <dbReference type="Pfam" id="PF01746"/>
    </source>
</evidence>
<dbReference type="FunFam" id="1.10.1270.20:FF:000001">
    <property type="entry name" value="tRNA (guanine-N(1)-)-methyltransferase"/>
    <property type="match status" value="1"/>
</dbReference>
<dbReference type="GO" id="GO:0005829">
    <property type="term" value="C:cytosol"/>
    <property type="evidence" value="ECO:0007669"/>
    <property type="project" value="TreeGrafter"/>
</dbReference>
<dbReference type="AlphaFoldDB" id="A0A0H4J2H6"/>
<evidence type="ECO:0000256" key="11">
    <source>
        <dbReference type="ARBA" id="ARBA00022694"/>
    </source>
</evidence>
<dbReference type="InterPro" id="IPR029026">
    <property type="entry name" value="tRNA_m1G_MTases_N"/>
</dbReference>
<dbReference type="NCBIfam" id="TIGR00088">
    <property type="entry name" value="trmD"/>
    <property type="match status" value="1"/>
</dbReference>
<evidence type="ECO:0000256" key="3">
    <source>
        <dbReference type="ARBA" id="ARBA00007630"/>
    </source>
</evidence>
<evidence type="ECO:0000256" key="2">
    <source>
        <dbReference type="ARBA" id="ARBA00004496"/>
    </source>
</evidence>
<keyword evidence="20" id="KW-1185">Reference proteome</keyword>
<keyword evidence="10 15" id="KW-0949">S-adenosyl-L-methionine</keyword>
<comment type="function">
    <text evidence="1 15 17">Specifically methylates guanosine-37 in various tRNAs.</text>
</comment>
<comment type="catalytic activity">
    <reaction evidence="14 15 17">
        <text>guanosine(37) in tRNA + S-adenosyl-L-methionine = N(1)-methylguanosine(37) in tRNA + S-adenosyl-L-homocysteine + H(+)</text>
        <dbReference type="Rhea" id="RHEA:36899"/>
        <dbReference type="Rhea" id="RHEA-COMP:10145"/>
        <dbReference type="Rhea" id="RHEA-COMP:10147"/>
        <dbReference type="ChEBI" id="CHEBI:15378"/>
        <dbReference type="ChEBI" id="CHEBI:57856"/>
        <dbReference type="ChEBI" id="CHEBI:59789"/>
        <dbReference type="ChEBI" id="CHEBI:73542"/>
        <dbReference type="ChEBI" id="CHEBI:74269"/>
        <dbReference type="EC" id="2.1.1.228"/>
    </reaction>
</comment>
<evidence type="ECO:0000256" key="7">
    <source>
        <dbReference type="ARBA" id="ARBA00022490"/>
    </source>
</evidence>
<evidence type="ECO:0000256" key="16">
    <source>
        <dbReference type="PIRSR" id="PIRSR000386-1"/>
    </source>
</evidence>
<evidence type="ECO:0000313" key="19">
    <source>
        <dbReference type="EMBL" id="AKO65953.1"/>
    </source>
</evidence>
<evidence type="ECO:0000256" key="8">
    <source>
        <dbReference type="ARBA" id="ARBA00022603"/>
    </source>
</evidence>
<dbReference type="Gene3D" id="3.40.1280.10">
    <property type="match status" value="1"/>
</dbReference>
<dbReference type="InterPro" id="IPR002649">
    <property type="entry name" value="tRNA_m1G_MeTrfase_TrmD"/>
</dbReference>
<dbReference type="GO" id="GO:0002939">
    <property type="term" value="P:tRNA N1-guanine methylation"/>
    <property type="evidence" value="ECO:0007669"/>
    <property type="project" value="TreeGrafter"/>
</dbReference>